<keyword evidence="3" id="KW-1185">Reference proteome</keyword>
<gene>
    <name evidence="2" type="ORF">E2562_021328</name>
</gene>
<feature type="compositionally biased region" description="Basic and acidic residues" evidence="1">
    <location>
        <begin position="21"/>
        <end position="37"/>
    </location>
</feature>
<evidence type="ECO:0000313" key="2">
    <source>
        <dbReference type="EMBL" id="KAF0893070.1"/>
    </source>
</evidence>
<dbReference type="Proteomes" id="UP000479710">
    <property type="component" value="Unassembled WGS sequence"/>
</dbReference>
<dbReference type="EMBL" id="SPHZ02000011">
    <property type="protein sequence ID" value="KAF0893070.1"/>
    <property type="molecule type" value="Genomic_DNA"/>
</dbReference>
<protein>
    <submittedName>
        <fullName evidence="2">Uncharacterized protein</fullName>
    </submittedName>
</protein>
<feature type="region of interest" description="Disordered" evidence="1">
    <location>
        <begin position="21"/>
        <end position="42"/>
    </location>
</feature>
<evidence type="ECO:0000313" key="3">
    <source>
        <dbReference type="Proteomes" id="UP000479710"/>
    </source>
</evidence>
<organism evidence="2 3">
    <name type="scientific">Oryza meyeriana var. granulata</name>
    <dbReference type="NCBI Taxonomy" id="110450"/>
    <lineage>
        <taxon>Eukaryota</taxon>
        <taxon>Viridiplantae</taxon>
        <taxon>Streptophyta</taxon>
        <taxon>Embryophyta</taxon>
        <taxon>Tracheophyta</taxon>
        <taxon>Spermatophyta</taxon>
        <taxon>Magnoliopsida</taxon>
        <taxon>Liliopsida</taxon>
        <taxon>Poales</taxon>
        <taxon>Poaceae</taxon>
        <taxon>BOP clade</taxon>
        <taxon>Oryzoideae</taxon>
        <taxon>Oryzeae</taxon>
        <taxon>Oryzinae</taxon>
        <taxon>Oryza</taxon>
        <taxon>Oryza meyeriana</taxon>
    </lineage>
</organism>
<accession>A0A6G1BYQ5</accession>
<comment type="caution">
    <text evidence="2">The sequence shown here is derived from an EMBL/GenBank/DDBJ whole genome shotgun (WGS) entry which is preliminary data.</text>
</comment>
<proteinExistence type="predicted"/>
<sequence>MKSHGVEGSPDPPAGVVVLRTRESGERSEQARGEIGDSHYGSLFPFSVREEPDRLLGWAGEFAQPGW</sequence>
<dbReference type="AlphaFoldDB" id="A0A6G1BYQ5"/>
<name>A0A6G1BYQ5_9ORYZ</name>
<evidence type="ECO:0000256" key="1">
    <source>
        <dbReference type="SAM" id="MobiDB-lite"/>
    </source>
</evidence>
<reference evidence="2 3" key="1">
    <citation type="submission" date="2019-11" db="EMBL/GenBank/DDBJ databases">
        <title>Whole genome sequence of Oryza granulata.</title>
        <authorList>
            <person name="Li W."/>
        </authorList>
    </citation>
    <scope>NUCLEOTIDE SEQUENCE [LARGE SCALE GENOMIC DNA]</scope>
    <source>
        <strain evidence="3">cv. Menghai</strain>
        <tissue evidence="2">Leaf</tissue>
    </source>
</reference>